<dbReference type="Pfam" id="PF01841">
    <property type="entry name" value="Transglut_core"/>
    <property type="match status" value="1"/>
</dbReference>
<dbReference type="InterPro" id="IPR002931">
    <property type="entry name" value="Transglutaminase-like"/>
</dbReference>
<dbReference type="InterPro" id="IPR029071">
    <property type="entry name" value="Ubiquitin-like_domsf"/>
</dbReference>
<dbReference type="InterPro" id="IPR038765">
    <property type="entry name" value="Papain-like_cys_pep_sf"/>
</dbReference>
<dbReference type="Gene3D" id="3.10.620.30">
    <property type="match status" value="1"/>
</dbReference>
<dbReference type="Gene3D" id="3.10.20.90">
    <property type="entry name" value="Phosphatidylinositol 3-kinase Catalytic Subunit, Chain A, domain 1"/>
    <property type="match status" value="1"/>
</dbReference>
<accession>A0A9D5D1K8</accession>
<feature type="domain" description="Myb-like" evidence="2">
    <location>
        <begin position="698"/>
        <end position="728"/>
    </location>
</feature>
<dbReference type="CDD" id="cd00167">
    <property type="entry name" value="SANT"/>
    <property type="match status" value="1"/>
</dbReference>
<dbReference type="PROSITE" id="PS50090">
    <property type="entry name" value="MYB_LIKE"/>
    <property type="match status" value="1"/>
</dbReference>
<dbReference type="PROSITE" id="PS51294">
    <property type="entry name" value="HTH_MYB"/>
    <property type="match status" value="1"/>
</dbReference>
<name>A0A9D5D1K8_9LILI</name>
<proteinExistence type="predicted"/>
<evidence type="ECO:0000259" key="2">
    <source>
        <dbReference type="PROSITE" id="PS50090"/>
    </source>
</evidence>
<reference evidence="4" key="2">
    <citation type="journal article" date="2022" name="Hortic Res">
        <title>The genome of Dioscorea zingiberensis sheds light on the biosynthesis, origin and evolution of the medicinally important diosgenin saponins.</title>
        <authorList>
            <person name="Li Y."/>
            <person name="Tan C."/>
            <person name="Li Z."/>
            <person name="Guo J."/>
            <person name="Li S."/>
            <person name="Chen X."/>
            <person name="Wang C."/>
            <person name="Dai X."/>
            <person name="Yang H."/>
            <person name="Song W."/>
            <person name="Hou L."/>
            <person name="Xu J."/>
            <person name="Tong Z."/>
            <person name="Xu A."/>
            <person name="Yuan X."/>
            <person name="Wang W."/>
            <person name="Yang Q."/>
            <person name="Chen L."/>
            <person name="Sun Z."/>
            <person name="Wang K."/>
            <person name="Pan B."/>
            <person name="Chen J."/>
            <person name="Bao Y."/>
            <person name="Liu F."/>
            <person name="Qi X."/>
            <person name="Gang D.R."/>
            <person name="Wen J."/>
            <person name="Li J."/>
        </authorList>
    </citation>
    <scope>NUCLEOTIDE SEQUENCE</scope>
    <source>
        <strain evidence="4">Dzin_1.0</strain>
    </source>
</reference>
<gene>
    <name evidence="4" type="ORF">J5N97_011159</name>
</gene>
<reference evidence="4" key="1">
    <citation type="submission" date="2021-03" db="EMBL/GenBank/DDBJ databases">
        <authorList>
            <person name="Li Z."/>
            <person name="Yang C."/>
        </authorList>
    </citation>
    <scope>NUCLEOTIDE SEQUENCE</scope>
    <source>
        <strain evidence="4">Dzin_1.0</strain>
        <tissue evidence="4">Leaf</tissue>
    </source>
</reference>
<dbReference type="Pfam" id="PF00249">
    <property type="entry name" value="Myb_DNA-binding"/>
    <property type="match status" value="1"/>
</dbReference>
<dbReference type="FunFam" id="2.60.120.260:FF:000110">
    <property type="entry name" value="Peptide-N(4)-(N-acetyl-beta-glucosaminyl)asparagine amidase"/>
    <property type="match status" value="1"/>
</dbReference>
<dbReference type="PANTHER" id="PTHR48440:SF1">
    <property type="entry name" value="PAW DOMAIN-CONTAINING PROTEIN"/>
    <property type="match status" value="1"/>
</dbReference>
<evidence type="ECO:0000313" key="4">
    <source>
        <dbReference type="EMBL" id="KAJ0982904.1"/>
    </source>
</evidence>
<evidence type="ECO:0000259" key="3">
    <source>
        <dbReference type="PROSITE" id="PS51294"/>
    </source>
</evidence>
<organism evidence="4 5">
    <name type="scientific">Dioscorea zingiberensis</name>
    <dbReference type="NCBI Taxonomy" id="325984"/>
    <lineage>
        <taxon>Eukaryota</taxon>
        <taxon>Viridiplantae</taxon>
        <taxon>Streptophyta</taxon>
        <taxon>Embryophyta</taxon>
        <taxon>Tracheophyta</taxon>
        <taxon>Spermatophyta</taxon>
        <taxon>Magnoliopsida</taxon>
        <taxon>Liliopsida</taxon>
        <taxon>Dioscoreales</taxon>
        <taxon>Dioscoreaceae</taxon>
        <taxon>Dioscorea</taxon>
    </lineage>
</organism>
<evidence type="ECO:0008006" key="6">
    <source>
        <dbReference type="Google" id="ProtNLM"/>
    </source>
</evidence>
<dbReference type="InterPro" id="IPR009057">
    <property type="entry name" value="Homeodomain-like_sf"/>
</dbReference>
<keyword evidence="5" id="KW-1185">Reference proteome</keyword>
<protein>
    <recommendedName>
        <fullName evidence="6">Peptide-N(4)-(N-acetyl-beta-glucosaminyl)asparagine amidase</fullName>
    </recommendedName>
</protein>
<dbReference type="GO" id="GO:0003677">
    <property type="term" value="F:DNA binding"/>
    <property type="evidence" value="ECO:0007669"/>
    <property type="project" value="UniProtKB-KW"/>
</dbReference>
<evidence type="ECO:0000256" key="1">
    <source>
        <dbReference type="ARBA" id="ARBA00023125"/>
    </source>
</evidence>
<dbReference type="InterPro" id="IPR017930">
    <property type="entry name" value="Myb_dom"/>
</dbReference>
<evidence type="ECO:0000313" key="5">
    <source>
        <dbReference type="Proteomes" id="UP001085076"/>
    </source>
</evidence>
<dbReference type="Gene3D" id="2.20.25.10">
    <property type="match status" value="1"/>
</dbReference>
<dbReference type="SUPFAM" id="SSF54236">
    <property type="entry name" value="Ubiquitin-like"/>
    <property type="match status" value="1"/>
</dbReference>
<feature type="domain" description="HTH myb-type" evidence="3">
    <location>
        <begin position="705"/>
        <end position="732"/>
    </location>
</feature>
<dbReference type="SMART" id="SM00460">
    <property type="entry name" value="TGc"/>
    <property type="match status" value="1"/>
</dbReference>
<dbReference type="EMBL" id="JAGGNH010000002">
    <property type="protein sequence ID" value="KAJ0982904.1"/>
    <property type="molecule type" value="Genomic_DNA"/>
</dbReference>
<dbReference type="OrthoDB" id="409136at2759"/>
<dbReference type="InterPro" id="IPR001005">
    <property type="entry name" value="SANT/Myb"/>
</dbReference>
<sequence>MVARRFLVRHYDDEYAVEYDTDDGFEVLKFQIYSLTSVPPDNQKIMADDDDRAVSESSDLGAISEKLRLVSLIGEGDGSSRPAEDLEKSDEELARILQAEEEALFFQEFRASENREEFEGSIRPYVSRVLMYEDPIRQEAARKSVPVDEIEEKALIALAKEGNFKPLKAELDHSFLLQLLLWFKQSFRWVNSPPCNNCGSGTSNIEWVLHFLLKRNMEVFECDNCLNITRFPRYNDPLKLLETRRGRCGEWANCFTLYCRAFGYESRLIVDLTDHVWTECFSNFLGRWMHLDPCEGVYDNPLLYEKGWKKSLNYVIAIAKDGVYDVTKRYTRKWHEVLSRRNLTTEDVASAVLSSIRNECRRRYSPEELKAFEIRDRKEAEELEEEAHLLADASVSLPGRRSGAPEWRMARSELGSTDSLSCSACPVRVCVDSHVKSIYNALSHFICHAIDNELSKAETLEVLKLLKTMLEDLRASPFKTRKSFLNSKELQSTRKVMSSIEELLSAISLKGELDNEDRVHVLLASDPVQTSIALPVALDAVDEIIDNLNGATEMKKNIFQFPKCNRLFSGSVLASGEELPFGIATSAFDGIRVSKWEEPNGAKGCWLLYQLGNDQMDDLESYQLTSANDAPERDPMNWIVEGSNNGGQSWDVLDEQKSQIFEKRFQRKSFKVQSKQKYNLFRFRVLSVRDPEATSRFQIGCIDLWSQIAKHLPGRTDNEVKNFWNSCIKKKLVAQGLDPKTHKLIPPSRGPSMPPFLKRFQTPPAPFTLSMNHNTNMEMMNFPSITSFPPLPPPPVHPTPIEEAMIIPDVLMSFQDQHSHNSMEFTDASSSLDHSTFNLQTVFMDDTSMWNKYNTLELQASQEQVQVHAQPQLTSSNYGNKEVSVDNIYDPTAFDLQLMDNVLSPCDVFYNGNSMDHLHWG</sequence>
<keyword evidence="1" id="KW-0238">DNA-binding</keyword>
<dbReference type="Proteomes" id="UP001085076">
    <property type="component" value="Miscellaneous, Linkage group lg02"/>
</dbReference>
<dbReference type="Gene3D" id="2.60.120.260">
    <property type="entry name" value="Galactose-binding domain-like"/>
    <property type="match status" value="1"/>
</dbReference>
<dbReference type="SUPFAM" id="SSF46689">
    <property type="entry name" value="Homeodomain-like"/>
    <property type="match status" value="1"/>
</dbReference>
<dbReference type="AlphaFoldDB" id="A0A9D5D1K8"/>
<dbReference type="SUPFAM" id="SSF54001">
    <property type="entry name" value="Cysteine proteinases"/>
    <property type="match status" value="1"/>
</dbReference>
<comment type="caution">
    <text evidence="4">The sequence shown here is derived from an EMBL/GenBank/DDBJ whole genome shotgun (WGS) entry which is preliminary data.</text>
</comment>
<dbReference type="PANTHER" id="PTHR48440">
    <property type="match status" value="1"/>
</dbReference>
<dbReference type="Gene3D" id="1.10.10.60">
    <property type="entry name" value="Homeodomain-like"/>
    <property type="match status" value="1"/>
</dbReference>